<evidence type="ECO:0000259" key="7">
    <source>
        <dbReference type="Pfam" id="PF00347"/>
    </source>
</evidence>
<dbReference type="FunFam" id="3.90.930.12:FF:000001">
    <property type="entry name" value="50S ribosomal protein L6"/>
    <property type="match status" value="1"/>
</dbReference>
<dbReference type="Gene3D" id="3.90.930.12">
    <property type="entry name" value="Ribosomal protein L6, alpha-beta domain"/>
    <property type="match status" value="2"/>
</dbReference>
<dbReference type="GO" id="GO:0019843">
    <property type="term" value="F:rRNA binding"/>
    <property type="evidence" value="ECO:0007669"/>
    <property type="project" value="UniProtKB-UniRule"/>
</dbReference>
<comment type="subunit">
    <text evidence="4">Part of the 50S ribosomal subunit.</text>
</comment>
<protein>
    <recommendedName>
        <fullName evidence="4">Large ribosomal subunit protein uL6</fullName>
    </recommendedName>
</protein>
<comment type="caution">
    <text evidence="8">The sequence shown here is derived from an EMBL/GenBank/DDBJ whole genome shotgun (WGS) entry which is preliminary data.</text>
</comment>
<accession>A0A292YC70</accession>
<evidence type="ECO:0000256" key="4">
    <source>
        <dbReference type="HAMAP-Rule" id="MF_01365"/>
    </source>
</evidence>
<feature type="domain" description="Large ribosomal subunit protein uL6 alpha-beta" evidence="7">
    <location>
        <begin position="92"/>
        <end position="164"/>
    </location>
</feature>
<dbReference type="Pfam" id="PF00347">
    <property type="entry name" value="Ribosomal_L6"/>
    <property type="match status" value="2"/>
</dbReference>
<evidence type="ECO:0000313" key="9">
    <source>
        <dbReference type="Proteomes" id="UP000217944"/>
    </source>
</evidence>
<dbReference type="NCBIfam" id="TIGR03654">
    <property type="entry name" value="L6_bact"/>
    <property type="match status" value="1"/>
</dbReference>
<dbReference type="EMBL" id="BDME01000001">
    <property type="protein sequence ID" value="GAX86904.1"/>
    <property type="molecule type" value="Genomic_DNA"/>
</dbReference>
<dbReference type="InterPro" id="IPR036789">
    <property type="entry name" value="Ribosomal_uL6-like_a/b-dom_sf"/>
</dbReference>
<dbReference type="PROSITE" id="PS00525">
    <property type="entry name" value="RIBOSOMAL_L6_1"/>
    <property type="match status" value="1"/>
</dbReference>
<evidence type="ECO:0000256" key="6">
    <source>
        <dbReference type="RuleBase" id="RU003870"/>
    </source>
</evidence>
<dbReference type="OrthoDB" id="9805007at2"/>
<dbReference type="PANTHER" id="PTHR11655">
    <property type="entry name" value="60S/50S RIBOSOMAL PROTEIN L6/L9"/>
    <property type="match status" value="1"/>
</dbReference>
<keyword evidence="4 6" id="KW-0694">RNA-binding</keyword>
<dbReference type="InterPro" id="IPR019906">
    <property type="entry name" value="Ribosomal_uL6_bac-type"/>
</dbReference>
<comment type="similarity">
    <text evidence="1 4 5">Belongs to the universal ribosomal protein uL6 family.</text>
</comment>
<reference evidence="8 9" key="1">
    <citation type="journal article" date="2017" name="Syst. Appl. Microbiol.">
        <title>Lebetimonas natsushimae sp. nov., a novel strictly anaerobic, moderately thermophilic chemoautotroph isolated from a deep-sea hydrothermal vent polychaete nest in the Mid-Okinawa Trough.</title>
        <authorList>
            <person name="Nagata R."/>
            <person name="Takaki Y."/>
            <person name="Tame A."/>
            <person name="Nunoura T."/>
            <person name="Muto H."/>
            <person name="Mino S."/>
            <person name="Sawayama S."/>
            <person name="Takai K."/>
            <person name="Nakagawa S."/>
        </authorList>
    </citation>
    <scope>NUCLEOTIDE SEQUENCE [LARGE SCALE GENOMIC DNA]</scope>
    <source>
        <strain evidence="8 9">HS1857</strain>
    </source>
</reference>
<evidence type="ECO:0000256" key="2">
    <source>
        <dbReference type="ARBA" id="ARBA00022980"/>
    </source>
</evidence>
<dbReference type="GO" id="GO:0003735">
    <property type="term" value="F:structural constituent of ribosome"/>
    <property type="evidence" value="ECO:0007669"/>
    <property type="project" value="UniProtKB-UniRule"/>
</dbReference>
<dbReference type="PIRSF" id="PIRSF002162">
    <property type="entry name" value="Ribosomal_L6"/>
    <property type="match status" value="1"/>
</dbReference>
<dbReference type="InterPro" id="IPR002358">
    <property type="entry name" value="Ribosomal_uL6_CS"/>
</dbReference>
<evidence type="ECO:0000313" key="8">
    <source>
        <dbReference type="EMBL" id="GAX86904.1"/>
    </source>
</evidence>
<dbReference type="InterPro" id="IPR000702">
    <property type="entry name" value="Ribosomal_uL6-like"/>
</dbReference>
<dbReference type="Proteomes" id="UP000217944">
    <property type="component" value="Unassembled WGS sequence"/>
</dbReference>
<keyword evidence="9" id="KW-1185">Reference proteome</keyword>
<dbReference type="InterPro" id="IPR020040">
    <property type="entry name" value="Ribosomal_uL6_a/b-dom"/>
</dbReference>
<feature type="domain" description="Large ribosomal subunit protein uL6 alpha-beta" evidence="7">
    <location>
        <begin position="14"/>
        <end position="83"/>
    </location>
</feature>
<keyword evidence="2 4" id="KW-0689">Ribosomal protein</keyword>
<dbReference type="HAMAP" id="MF_01365_B">
    <property type="entry name" value="Ribosomal_uL6_B"/>
    <property type="match status" value="1"/>
</dbReference>
<dbReference type="SUPFAM" id="SSF56053">
    <property type="entry name" value="Ribosomal protein L6"/>
    <property type="match status" value="2"/>
</dbReference>
<evidence type="ECO:0000256" key="3">
    <source>
        <dbReference type="ARBA" id="ARBA00023274"/>
    </source>
</evidence>
<gene>
    <name evidence="4" type="primary">rplF</name>
    <name evidence="8" type="ORF">LNAT_P0199</name>
</gene>
<sequence>MSRIGKLPVKLASGLEAKLEGNKLIIKKGQDEKVIDTKGVVKVNIDGDTITFAPVNENDKFAKAMWGTVRALANNAVIGLTKGFEKKLEINGVGYRAAVKGNVLELQLGFSHPINYEIPAGITITVEKNIITVKGSDKQQVGQVAAEIRSFRKPEPYKGKGVKYVDEVIIRKAGKTAKK</sequence>
<dbReference type="GO" id="GO:0002181">
    <property type="term" value="P:cytoplasmic translation"/>
    <property type="evidence" value="ECO:0007669"/>
    <property type="project" value="TreeGrafter"/>
</dbReference>
<dbReference type="RefSeq" id="WP_096258068.1">
    <property type="nucleotide sequence ID" value="NZ_BDME01000001.1"/>
</dbReference>
<dbReference type="PRINTS" id="PR00059">
    <property type="entry name" value="RIBOSOMALL6"/>
</dbReference>
<evidence type="ECO:0000256" key="1">
    <source>
        <dbReference type="ARBA" id="ARBA00009356"/>
    </source>
</evidence>
<name>A0A292YC70_9BACT</name>
<comment type="function">
    <text evidence="4 6">This protein binds to the 23S rRNA, and is important in its secondary structure. It is located near the subunit interface in the base of the L7/L12 stalk, and near the tRNA binding site of the peptidyltransferase center.</text>
</comment>
<keyword evidence="3 4" id="KW-0687">Ribonucleoprotein</keyword>
<dbReference type="AlphaFoldDB" id="A0A292YC70"/>
<organism evidence="8 9">
    <name type="scientific">Lebetimonas natsushimae</name>
    <dbReference type="NCBI Taxonomy" id="1936991"/>
    <lineage>
        <taxon>Bacteria</taxon>
        <taxon>Pseudomonadati</taxon>
        <taxon>Campylobacterota</taxon>
        <taxon>Epsilonproteobacteria</taxon>
        <taxon>Nautiliales</taxon>
        <taxon>Nautiliaceae</taxon>
        <taxon>Lebetimonas</taxon>
    </lineage>
</organism>
<dbReference type="GO" id="GO:0022625">
    <property type="term" value="C:cytosolic large ribosomal subunit"/>
    <property type="evidence" value="ECO:0007669"/>
    <property type="project" value="UniProtKB-UniRule"/>
</dbReference>
<keyword evidence="4 6" id="KW-0699">rRNA-binding</keyword>
<dbReference type="PANTHER" id="PTHR11655:SF14">
    <property type="entry name" value="LARGE RIBOSOMAL SUBUNIT PROTEIN UL6M"/>
    <property type="match status" value="1"/>
</dbReference>
<proteinExistence type="inferred from homology"/>
<evidence type="ECO:0000256" key="5">
    <source>
        <dbReference type="RuleBase" id="RU003869"/>
    </source>
</evidence>